<accession>A0A9J6C8A0</accession>
<dbReference type="AlphaFoldDB" id="A0A9J6C8A0"/>
<evidence type="ECO:0000256" key="6">
    <source>
        <dbReference type="SAM" id="Phobius"/>
    </source>
</evidence>
<dbReference type="Proteomes" id="UP001107558">
    <property type="component" value="Chromosome 2"/>
</dbReference>
<feature type="transmembrane region" description="Helical" evidence="6">
    <location>
        <begin position="33"/>
        <end position="53"/>
    </location>
</feature>
<feature type="transmembrane region" description="Helical" evidence="6">
    <location>
        <begin position="133"/>
        <end position="153"/>
    </location>
</feature>
<keyword evidence="2 5" id="KW-0812">Transmembrane</keyword>
<dbReference type="PANTHER" id="PTHR22776:SF92">
    <property type="entry name" value="LD04844P"/>
    <property type="match status" value="1"/>
</dbReference>
<reference evidence="8" key="1">
    <citation type="submission" date="2021-03" db="EMBL/GenBank/DDBJ databases">
        <title>Chromosome level genome of the anhydrobiotic midge Polypedilum vanderplanki.</title>
        <authorList>
            <person name="Yoshida Y."/>
            <person name="Kikawada T."/>
            <person name="Gusev O."/>
        </authorList>
    </citation>
    <scope>NUCLEOTIDE SEQUENCE</scope>
    <source>
        <strain evidence="8">NIAS01</strain>
        <tissue evidence="8">Whole body or cell culture</tissue>
    </source>
</reference>
<feature type="transmembrane region" description="Helical" evidence="6">
    <location>
        <begin position="65"/>
        <end position="90"/>
    </location>
</feature>
<dbReference type="PROSITE" id="PS51225">
    <property type="entry name" value="MARVEL"/>
    <property type="match status" value="1"/>
</dbReference>
<evidence type="ECO:0000256" key="1">
    <source>
        <dbReference type="ARBA" id="ARBA00004141"/>
    </source>
</evidence>
<comment type="subcellular location">
    <subcellularLocation>
        <location evidence="1">Membrane</location>
        <topology evidence="1">Multi-pass membrane protein</topology>
    </subcellularLocation>
</comment>
<evidence type="ECO:0000256" key="3">
    <source>
        <dbReference type="ARBA" id="ARBA00022989"/>
    </source>
</evidence>
<dbReference type="OrthoDB" id="6481667at2759"/>
<gene>
    <name evidence="8" type="ORF">PVAND_007976</name>
</gene>
<comment type="caution">
    <text evidence="8">The sequence shown here is derived from an EMBL/GenBank/DDBJ whole genome shotgun (WGS) entry which is preliminary data.</text>
</comment>
<sequence length="160" mass="17495">MSHAVTITRTTTTTTSTSAIVINSGYLKTIPGLLKLAELIIGSICTFLVAYNFWSYSRYSGGTELFFLCIAVACVVGTFCLLLSCLLSLSTGGIISKTIYEFIYHTTAFILYIVASILLIVKNNNYQTSHPFMIAGILGIINSALYLVSAFYAHRSYRGI</sequence>
<name>A0A9J6C8A0_POLVA</name>
<dbReference type="InterPro" id="IPR008253">
    <property type="entry name" value="Marvel"/>
</dbReference>
<keyword evidence="3 6" id="KW-1133">Transmembrane helix</keyword>
<evidence type="ECO:0000256" key="5">
    <source>
        <dbReference type="PROSITE-ProRule" id="PRU00581"/>
    </source>
</evidence>
<evidence type="ECO:0000313" key="8">
    <source>
        <dbReference type="EMBL" id="KAG5678289.1"/>
    </source>
</evidence>
<organism evidence="8 9">
    <name type="scientific">Polypedilum vanderplanki</name>
    <name type="common">Sleeping chironomid midge</name>
    <dbReference type="NCBI Taxonomy" id="319348"/>
    <lineage>
        <taxon>Eukaryota</taxon>
        <taxon>Metazoa</taxon>
        <taxon>Ecdysozoa</taxon>
        <taxon>Arthropoda</taxon>
        <taxon>Hexapoda</taxon>
        <taxon>Insecta</taxon>
        <taxon>Pterygota</taxon>
        <taxon>Neoptera</taxon>
        <taxon>Endopterygota</taxon>
        <taxon>Diptera</taxon>
        <taxon>Nematocera</taxon>
        <taxon>Chironomoidea</taxon>
        <taxon>Chironomidae</taxon>
        <taxon>Chironominae</taxon>
        <taxon>Polypedilum</taxon>
        <taxon>Polypedilum</taxon>
    </lineage>
</organism>
<dbReference type="PANTHER" id="PTHR22776">
    <property type="entry name" value="MARVEL-CONTAINING POTENTIAL LIPID RAFT-ASSOCIATED PROTEIN"/>
    <property type="match status" value="1"/>
</dbReference>
<keyword evidence="9" id="KW-1185">Reference proteome</keyword>
<feature type="transmembrane region" description="Helical" evidence="6">
    <location>
        <begin position="102"/>
        <end position="121"/>
    </location>
</feature>
<proteinExistence type="predicted"/>
<evidence type="ECO:0000256" key="2">
    <source>
        <dbReference type="ARBA" id="ARBA00022692"/>
    </source>
</evidence>
<dbReference type="Pfam" id="PF01284">
    <property type="entry name" value="MARVEL"/>
    <property type="match status" value="1"/>
</dbReference>
<protein>
    <recommendedName>
        <fullName evidence="7">MARVEL domain-containing protein</fullName>
    </recommendedName>
</protein>
<feature type="domain" description="MARVEL" evidence="7">
    <location>
        <begin position="26"/>
        <end position="158"/>
    </location>
</feature>
<evidence type="ECO:0000313" key="9">
    <source>
        <dbReference type="Proteomes" id="UP001107558"/>
    </source>
</evidence>
<dbReference type="InterPro" id="IPR050578">
    <property type="entry name" value="MARVEL-CKLF_proteins"/>
</dbReference>
<evidence type="ECO:0000256" key="4">
    <source>
        <dbReference type="ARBA" id="ARBA00023136"/>
    </source>
</evidence>
<evidence type="ECO:0000259" key="7">
    <source>
        <dbReference type="PROSITE" id="PS51225"/>
    </source>
</evidence>
<dbReference type="EMBL" id="JADBJN010000002">
    <property type="protein sequence ID" value="KAG5678289.1"/>
    <property type="molecule type" value="Genomic_DNA"/>
</dbReference>
<dbReference type="GO" id="GO:0016020">
    <property type="term" value="C:membrane"/>
    <property type="evidence" value="ECO:0007669"/>
    <property type="project" value="UniProtKB-SubCell"/>
</dbReference>
<keyword evidence="4 5" id="KW-0472">Membrane</keyword>